<dbReference type="PANTHER" id="PTHR11652">
    <property type="entry name" value="30S RIBOSOMAL PROTEIN S12 FAMILY MEMBER"/>
    <property type="match status" value="1"/>
</dbReference>
<dbReference type="GeneID" id="101335302"/>
<name>A0A2U3V4N0_TURTR</name>
<dbReference type="InterPro" id="IPR005679">
    <property type="entry name" value="Ribosomal_uS12_bac"/>
</dbReference>
<dbReference type="OrthoDB" id="361013at2759"/>
<dbReference type="Gene3D" id="2.40.50.140">
    <property type="entry name" value="Nucleic acid-binding proteins"/>
    <property type="match status" value="1"/>
</dbReference>
<gene>
    <name evidence="7" type="primary">LOC101335302</name>
</gene>
<evidence type="ECO:0000256" key="5">
    <source>
        <dbReference type="SAM" id="SignalP"/>
    </source>
</evidence>
<dbReference type="PRINTS" id="PR01034">
    <property type="entry name" value="RIBOSOMALS12"/>
</dbReference>
<feature type="chain" id="PRO_5015532593" description="Small ribosomal subunit protein uS12m" evidence="5">
    <location>
        <begin position="22"/>
        <end position="138"/>
    </location>
</feature>
<dbReference type="SUPFAM" id="SSF50249">
    <property type="entry name" value="Nucleic acid-binding proteins"/>
    <property type="match status" value="1"/>
</dbReference>
<evidence type="ECO:0000313" key="6">
    <source>
        <dbReference type="Proteomes" id="UP000245320"/>
    </source>
</evidence>
<evidence type="ECO:0000256" key="3">
    <source>
        <dbReference type="ARBA" id="ARBA00023274"/>
    </source>
</evidence>
<accession>A0A2U3V4N0</accession>
<dbReference type="AlphaFoldDB" id="A0A2U3V4N0"/>
<evidence type="ECO:0000313" key="7">
    <source>
        <dbReference type="RefSeq" id="XP_004320563.1"/>
    </source>
</evidence>
<feature type="signal peptide" evidence="5">
    <location>
        <begin position="1"/>
        <end position="21"/>
    </location>
</feature>
<keyword evidence="5" id="KW-0732">Signal</keyword>
<dbReference type="InterPro" id="IPR006032">
    <property type="entry name" value="Ribosomal_uS12"/>
</dbReference>
<dbReference type="InParanoid" id="A0A2U3V4N0"/>
<proteinExistence type="inferred from homology"/>
<keyword evidence="2 7" id="KW-0689">Ribosomal protein</keyword>
<dbReference type="PROSITE" id="PS00055">
    <property type="entry name" value="RIBOSOMAL_S12"/>
    <property type="match status" value="1"/>
</dbReference>
<dbReference type="GO" id="GO:0015935">
    <property type="term" value="C:small ribosomal subunit"/>
    <property type="evidence" value="ECO:0007669"/>
    <property type="project" value="InterPro"/>
</dbReference>
<evidence type="ECO:0000256" key="2">
    <source>
        <dbReference type="ARBA" id="ARBA00022980"/>
    </source>
</evidence>
<dbReference type="GO" id="GO:0003735">
    <property type="term" value="F:structural constituent of ribosome"/>
    <property type="evidence" value="ECO:0007669"/>
    <property type="project" value="InterPro"/>
</dbReference>
<keyword evidence="3" id="KW-0687">Ribonucleoprotein</keyword>
<sequence length="138" mass="15276">MSWSGLLCGLSTFLNHGLALASLPWATHPTATQNQMHHRGSLKYPPAKVGPSAGRQQLKGVVLSTFICKPKKPNSANRKCSHMQLSTGREDVCFIPREVHSLQEQHVMLVQGSCRQDLPGVKFTDVRSKYDCGHVQKK</sequence>
<reference evidence="7" key="1">
    <citation type="submission" date="2025-08" db="UniProtKB">
        <authorList>
            <consortium name="RefSeq"/>
        </authorList>
    </citation>
    <scope>IDENTIFICATION</scope>
    <source>
        <tissue evidence="7">Spleen</tissue>
    </source>
</reference>
<dbReference type="GO" id="GO:0006412">
    <property type="term" value="P:translation"/>
    <property type="evidence" value="ECO:0007669"/>
    <property type="project" value="InterPro"/>
</dbReference>
<comment type="similarity">
    <text evidence="1">Belongs to the universal ribosomal protein uS12 family.</text>
</comment>
<organism evidence="6 7">
    <name type="scientific">Tursiops truncatus</name>
    <name type="common">Atlantic bottle-nosed dolphin</name>
    <name type="synonym">Delphinus truncatus</name>
    <dbReference type="NCBI Taxonomy" id="9739"/>
    <lineage>
        <taxon>Eukaryota</taxon>
        <taxon>Metazoa</taxon>
        <taxon>Chordata</taxon>
        <taxon>Craniata</taxon>
        <taxon>Vertebrata</taxon>
        <taxon>Euteleostomi</taxon>
        <taxon>Mammalia</taxon>
        <taxon>Eutheria</taxon>
        <taxon>Laurasiatheria</taxon>
        <taxon>Artiodactyla</taxon>
        <taxon>Whippomorpha</taxon>
        <taxon>Cetacea</taxon>
        <taxon>Odontoceti</taxon>
        <taxon>Delphinidae</taxon>
        <taxon>Tursiops</taxon>
    </lineage>
</organism>
<protein>
    <recommendedName>
        <fullName evidence="4">Small ribosomal subunit protein uS12m</fullName>
    </recommendedName>
</protein>
<keyword evidence="6" id="KW-1185">Reference proteome</keyword>
<dbReference type="Proteomes" id="UP000245320">
    <property type="component" value="Chromosome 4"/>
</dbReference>
<evidence type="ECO:0000256" key="1">
    <source>
        <dbReference type="ARBA" id="ARBA00005657"/>
    </source>
</evidence>
<dbReference type="Pfam" id="PF00164">
    <property type="entry name" value="Ribosom_S12_S23"/>
    <property type="match status" value="1"/>
</dbReference>
<dbReference type="RefSeq" id="XP_004320563.1">
    <property type="nucleotide sequence ID" value="XM_004320515.1"/>
</dbReference>
<evidence type="ECO:0000256" key="4">
    <source>
        <dbReference type="ARBA" id="ARBA00035248"/>
    </source>
</evidence>
<dbReference type="InterPro" id="IPR012340">
    <property type="entry name" value="NA-bd_OB-fold"/>
</dbReference>